<proteinExistence type="predicted"/>
<dbReference type="InterPro" id="IPR052969">
    <property type="entry name" value="Thr-specific_kinase-like"/>
</dbReference>
<reference evidence="1" key="1">
    <citation type="submission" date="2023-03" db="EMBL/GenBank/DDBJ databases">
        <title>Massive genome expansion in bonnet fungi (Mycena s.s.) driven by repeated elements and novel gene families across ecological guilds.</title>
        <authorList>
            <consortium name="Lawrence Berkeley National Laboratory"/>
            <person name="Harder C.B."/>
            <person name="Miyauchi S."/>
            <person name="Viragh M."/>
            <person name="Kuo A."/>
            <person name="Thoen E."/>
            <person name="Andreopoulos B."/>
            <person name="Lu D."/>
            <person name="Skrede I."/>
            <person name="Drula E."/>
            <person name="Henrissat B."/>
            <person name="Morin E."/>
            <person name="Kohler A."/>
            <person name="Barry K."/>
            <person name="LaButti K."/>
            <person name="Morin E."/>
            <person name="Salamov A."/>
            <person name="Lipzen A."/>
            <person name="Mereny Z."/>
            <person name="Hegedus B."/>
            <person name="Baldrian P."/>
            <person name="Stursova M."/>
            <person name="Weitz H."/>
            <person name="Taylor A."/>
            <person name="Grigoriev I.V."/>
            <person name="Nagy L.G."/>
            <person name="Martin F."/>
            <person name="Kauserud H."/>
        </authorList>
    </citation>
    <scope>NUCLEOTIDE SEQUENCE</scope>
    <source>
        <strain evidence="1">9144</strain>
    </source>
</reference>
<dbReference type="PANTHER" id="PTHR47763:SF1">
    <property type="entry name" value="DUF659 DOMAIN-CONTAINING PROTEIN"/>
    <property type="match status" value="1"/>
</dbReference>
<sequence length="327" mass="35436">MPGNVNMPGSGKPTLQVSHDVVYIQDSTGSQQPYINIARQFVRTNVATILKPEFKARYAKVRFRVVAFRDHREQGDKWIVQNANPFVEDAGALEAQMAALEASGGGDGPEAQIDALDAGLHSNFGQNAMKLFFLITDSPPHGIGIPGDVIPASHPDALTQAVILKNLQARKVILSVVGCQPTIGYYKGRDGKPLAVDWYTDFARKTGGKFIPIANVTRNPTAMNNAFVGAVLHGGDSLALVEKHGDYIIGESYRGRSALVDTLHSKLSAEGEQCHELHCTDDHNVSYSHGPISRARVDEIVGKALRHQELFMTEDQSDLMSSLLGPG</sequence>
<dbReference type="PANTHER" id="PTHR47763">
    <property type="entry name" value="ALPHA-PROTEIN KINASE VWKA"/>
    <property type="match status" value="1"/>
</dbReference>
<evidence type="ECO:0000313" key="1">
    <source>
        <dbReference type="EMBL" id="KAJ7199189.1"/>
    </source>
</evidence>
<accession>A0AAD6V4C6</accession>
<dbReference type="EMBL" id="JARJCW010000069">
    <property type="protein sequence ID" value="KAJ7199189.1"/>
    <property type="molecule type" value="Genomic_DNA"/>
</dbReference>
<organism evidence="1 2">
    <name type="scientific">Mycena pura</name>
    <dbReference type="NCBI Taxonomy" id="153505"/>
    <lineage>
        <taxon>Eukaryota</taxon>
        <taxon>Fungi</taxon>
        <taxon>Dikarya</taxon>
        <taxon>Basidiomycota</taxon>
        <taxon>Agaricomycotina</taxon>
        <taxon>Agaricomycetes</taxon>
        <taxon>Agaricomycetidae</taxon>
        <taxon>Agaricales</taxon>
        <taxon>Marasmiineae</taxon>
        <taxon>Mycenaceae</taxon>
        <taxon>Mycena</taxon>
    </lineage>
</organism>
<dbReference type="GO" id="GO:0004674">
    <property type="term" value="F:protein serine/threonine kinase activity"/>
    <property type="evidence" value="ECO:0007669"/>
    <property type="project" value="TreeGrafter"/>
</dbReference>
<dbReference type="AlphaFoldDB" id="A0AAD6V4C6"/>
<evidence type="ECO:0000313" key="2">
    <source>
        <dbReference type="Proteomes" id="UP001219525"/>
    </source>
</evidence>
<gene>
    <name evidence="1" type="ORF">GGX14DRAFT_468239</name>
</gene>
<dbReference type="InterPro" id="IPR036465">
    <property type="entry name" value="vWFA_dom_sf"/>
</dbReference>
<name>A0AAD6V4C6_9AGAR</name>
<dbReference type="GO" id="GO:0005737">
    <property type="term" value="C:cytoplasm"/>
    <property type="evidence" value="ECO:0007669"/>
    <property type="project" value="TreeGrafter"/>
</dbReference>
<protein>
    <recommendedName>
        <fullName evidence="3">VWFA domain-containing protein</fullName>
    </recommendedName>
</protein>
<dbReference type="Proteomes" id="UP001219525">
    <property type="component" value="Unassembled WGS sequence"/>
</dbReference>
<dbReference type="SUPFAM" id="SSF53300">
    <property type="entry name" value="vWA-like"/>
    <property type="match status" value="1"/>
</dbReference>
<evidence type="ECO:0008006" key="3">
    <source>
        <dbReference type="Google" id="ProtNLM"/>
    </source>
</evidence>
<comment type="caution">
    <text evidence="1">The sequence shown here is derived from an EMBL/GenBank/DDBJ whole genome shotgun (WGS) entry which is preliminary data.</text>
</comment>
<dbReference type="Gene3D" id="3.40.50.410">
    <property type="entry name" value="von Willebrand factor, type A domain"/>
    <property type="match status" value="1"/>
</dbReference>
<keyword evidence="2" id="KW-1185">Reference proteome</keyword>